<sequence>MSAKQPLELSKNEVDVLLGLYSGCECLWNSQASDYKQKQARAAAFRSIVNGLRLETGKELTINQAASTIRNVLSVYEQELKHVLQTQQESNGGEAYHSKWRWFTFLDSFLHTLVSNKLENPDSANHSDDPDKYLFGSQAGSDEQNDNITADIGGDAGIRSDSTTEMAEGGGKGANAAGDRSKSQQSSPLRPREKRASPRAASVASGEDENVDGASSARRSSRKRQYTKRYAPPVTLLPRTTPVPILPAPPPVRTAVFTPSSVPVPAPTAATSGTSMSDSVSASIANTLFTLQALMARSLSFQDHPSFVFAKHISNELDAITDYKKRKQCMLEIQQVILRYQSAERQAVKRENTETDGLEDDVVEMEDDVSAKPVVSGSGRECIAPEDQAYVEKFPVSHTDDHPPVHFQVLGNSAGYGSTV</sequence>
<name>A0ABD0KMI9_9CAEN</name>
<feature type="compositionally biased region" description="Low complexity" evidence="1">
    <location>
        <begin position="232"/>
        <end position="242"/>
    </location>
</feature>
<dbReference type="PROSITE" id="PS51029">
    <property type="entry name" value="MADF"/>
    <property type="match status" value="1"/>
</dbReference>
<organism evidence="3 4">
    <name type="scientific">Batillaria attramentaria</name>
    <dbReference type="NCBI Taxonomy" id="370345"/>
    <lineage>
        <taxon>Eukaryota</taxon>
        <taxon>Metazoa</taxon>
        <taxon>Spiralia</taxon>
        <taxon>Lophotrochozoa</taxon>
        <taxon>Mollusca</taxon>
        <taxon>Gastropoda</taxon>
        <taxon>Caenogastropoda</taxon>
        <taxon>Sorbeoconcha</taxon>
        <taxon>Cerithioidea</taxon>
        <taxon>Batillariidae</taxon>
        <taxon>Batillaria</taxon>
    </lineage>
</organism>
<keyword evidence="4" id="KW-1185">Reference proteome</keyword>
<dbReference type="AlphaFoldDB" id="A0ABD0KMI9"/>
<dbReference type="EMBL" id="JACVVK020000155">
    <property type="protein sequence ID" value="KAK7488080.1"/>
    <property type="molecule type" value="Genomic_DNA"/>
</dbReference>
<gene>
    <name evidence="3" type="ORF">BaRGS_00020671</name>
</gene>
<feature type="region of interest" description="Disordered" evidence="1">
    <location>
        <begin position="120"/>
        <end position="242"/>
    </location>
</feature>
<dbReference type="InterPro" id="IPR006578">
    <property type="entry name" value="MADF-dom"/>
</dbReference>
<feature type="compositionally biased region" description="Polar residues" evidence="1">
    <location>
        <begin position="138"/>
        <end position="148"/>
    </location>
</feature>
<dbReference type="PANTHER" id="PTHR21505">
    <property type="entry name" value="MADF DOMAIN-CONTAINING PROTEIN-RELATED"/>
    <property type="match status" value="1"/>
</dbReference>
<evidence type="ECO:0000256" key="1">
    <source>
        <dbReference type="SAM" id="MobiDB-lite"/>
    </source>
</evidence>
<evidence type="ECO:0000313" key="4">
    <source>
        <dbReference type="Proteomes" id="UP001519460"/>
    </source>
</evidence>
<dbReference type="Proteomes" id="UP001519460">
    <property type="component" value="Unassembled WGS sequence"/>
</dbReference>
<protein>
    <recommendedName>
        <fullName evidence="2">MADF domain-containing protein</fullName>
    </recommendedName>
</protein>
<dbReference type="PANTHER" id="PTHR21505:SF12">
    <property type="entry name" value="MADF DOMAIN-CONTAINING PROTEIN-RELATED"/>
    <property type="match status" value="1"/>
</dbReference>
<dbReference type="Pfam" id="PF10545">
    <property type="entry name" value="MADF_DNA_bdg"/>
    <property type="match status" value="1"/>
</dbReference>
<reference evidence="3 4" key="1">
    <citation type="journal article" date="2023" name="Sci. Data">
        <title>Genome assembly of the Korean intertidal mud-creeper Batillaria attramentaria.</title>
        <authorList>
            <person name="Patra A.K."/>
            <person name="Ho P.T."/>
            <person name="Jun S."/>
            <person name="Lee S.J."/>
            <person name="Kim Y."/>
            <person name="Won Y.J."/>
        </authorList>
    </citation>
    <scope>NUCLEOTIDE SEQUENCE [LARGE SCALE GENOMIC DNA]</scope>
    <source>
        <strain evidence="3">Wonlab-2016</strain>
    </source>
</reference>
<evidence type="ECO:0000259" key="2">
    <source>
        <dbReference type="PROSITE" id="PS51029"/>
    </source>
</evidence>
<proteinExistence type="predicted"/>
<evidence type="ECO:0000313" key="3">
    <source>
        <dbReference type="EMBL" id="KAK7488080.1"/>
    </source>
</evidence>
<comment type="caution">
    <text evidence="3">The sequence shown here is derived from an EMBL/GenBank/DDBJ whole genome shotgun (WGS) entry which is preliminary data.</text>
</comment>
<feature type="domain" description="MADF" evidence="2">
    <location>
        <begin position="16"/>
        <end position="114"/>
    </location>
</feature>
<accession>A0ABD0KMI9</accession>